<evidence type="ECO:0000256" key="3">
    <source>
        <dbReference type="ARBA" id="ARBA00022617"/>
    </source>
</evidence>
<evidence type="ECO:0000256" key="9">
    <source>
        <dbReference type="SAM" id="MobiDB-lite"/>
    </source>
</evidence>
<dbReference type="InterPro" id="IPR048328">
    <property type="entry name" value="Dyp_perox_C"/>
</dbReference>
<dbReference type="NCBIfam" id="TIGR01413">
    <property type="entry name" value="Dyp_perox_fam"/>
    <property type="match status" value="1"/>
</dbReference>
<keyword evidence="4" id="KW-0479">Metal-binding</keyword>
<gene>
    <name evidence="12" type="ORF">EV192_107212</name>
</gene>
<dbReference type="AlphaFoldDB" id="A0A4R2JHC6"/>
<protein>
    <submittedName>
        <fullName evidence="12">Deferrochelatase/peroxidase EfeB</fullName>
    </submittedName>
</protein>
<name>A0A4R2JHC6_9PSEU</name>
<dbReference type="GO" id="GO:0005829">
    <property type="term" value="C:cytosol"/>
    <property type="evidence" value="ECO:0007669"/>
    <property type="project" value="TreeGrafter"/>
</dbReference>
<comment type="similarity">
    <text evidence="8">Belongs to the DyP-type peroxidase family.</text>
</comment>
<accession>A0A4R2JHC6</accession>
<evidence type="ECO:0000256" key="5">
    <source>
        <dbReference type="ARBA" id="ARBA00022729"/>
    </source>
</evidence>
<keyword evidence="13" id="KW-1185">Reference proteome</keyword>
<dbReference type="PANTHER" id="PTHR30521:SF4">
    <property type="entry name" value="DEFERROCHELATASE"/>
    <property type="match status" value="1"/>
</dbReference>
<evidence type="ECO:0000259" key="10">
    <source>
        <dbReference type="Pfam" id="PF04261"/>
    </source>
</evidence>
<dbReference type="PROSITE" id="PS51257">
    <property type="entry name" value="PROKAR_LIPOPROTEIN"/>
    <property type="match status" value="1"/>
</dbReference>
<evidence type="ECO:0000313" key="12">
    <source>
        <dbReference type="EMBL" id="TCO55789.1"/>
    </source>
</evidence>
<keyword evidence="5" id="KW-0732">Signal</keyword>
<evidence type="ECO:0000313" key="13">
    <source>
        <dbReference type="Proteomes" id="UP000295680"/>
    </source>
</evidence>
<dbReference type="Pfam" id="PF20628">
    <property type="entry name" value="Dyp_perox_C"/>
    <property type="match status" value="1"/>
</dbReference>
<dbReference type="GO" id="GO:0046872">
    <property type="term" value="F:metal ion binding"/>
    <property type="evidence" value="ECO:0007669"/>
    <property type="project" value="UniProtKB-KW"/>
</dbReference>
<dbReference type="PROSITE" id="PS51404">
    <property type="entry name" value="DYP_PEROXIDASE"/>
    <property type="match status" value="1"/>
</dbReference>
<dbReference type="InterPro" id="IPR011008">
    <property type="entry name" value="Dimeric_a/b-barrel"/>
</dbReference>
<evidence type="ECO:0000256" key="7">
    <source>
        <dbReference type="ARBA" id="ARBA00023004"/>
    </source>
</evidence>
<evidence type="ECO:0000256" key="4">
    <source>
        <dbReference type="ARBA" id="ARBA00022723"/>
    </source>
</evidence>
<evidence type="ECO:0000256" key="8">
    <source>
        <dbReference type="ARBA" id="ARBA00025737"/>
    </source>
</evidence>
<comment type="caution">
    <text evidence="12">The sequence shown here is derived from an EMBL/GenBank/DDBJ whole genome shotgun (WGS) entry which is preliminary data.</text>
</comment>
<keyword evidence="7" id="KW-0408">Iron</keyword>
<keyword evidence="3" id="KW-0349">Heme</keyword>
<evidence type="ECO:0000259" key="11">
    <source>
        <dbReference type="Pfam" id="PF20628"/>
    </source>
</evidence>
<dbReference type="PANTHER" id="PTHR30521">
    <property type="entry name" value="DEFERROCHELATASE/PEROXIDASE"/>
    <property type="match status" value="1"/>
</dbReference>
<dbReference type="PROSITE" id="PS51318">
    <property type="entry name" value="TAT"/>
    <property type="match status" value="1"/>
</dbReference>
<dbReference type="Proteomes" id="UP000295680">
    <property type="component" value="Unassembled WGS sequence"/>
</dbReference>
<dbReference type="InterPro" id="IPR048327">
    <property type="entry name" value="Dyp_perox_N"/>
</dbReference>
<organism evidence="12 13">
    <name type="scientific">Actinocrispum wychmicini</name>
    <dbReference type="NCBI Taxonomy" id="1213861"/>
    <lineage>
        <taxon>Bacteria</taxon>
        <taxon>Bacillati</taxon>
        <taxon>Actinomycetota</taxon>
        <taxon>Actinomycetes</taxon>
        <taxon>Pseudonocardiales</taxon>
        <taxon>Pseudonocardiaceae</taxon>
        <taxon>Actinocrispum</taxon>
    </lineage>
</organism>
<sequence>MSDGPRTISRRGLLAGGAAMALAGCVTEGPQATPGPDLRHQPGILTAPPTTAVFAAFDIRVPGREALAGVLRQISVQVAAAPSEILVSVGASLFDDRYGLAARRPAALTTMPSFPNDVLDSAWCHGDLLVQVCAPDATTAQSSLSSIERTTGAALVPRWRMPAFRPENTMSATGRPTTRNLFGFEEGISNPDVHDAATMAQLVWVAQDDSEPHWTAGGSYQVIRLVRFATQLWDREPLSTQESVFGRRRSDGAPLGRGTETEDFTYADDPTGQLVALDAHIRRANPRTPETAGSRILRRGYSYRTGTDAGLVFVCFQRDLGKGFETVQGRLTGEALDKYILSFGGGYFFALPGVAPGQYLGADLLAA</sequence>
<dbReference type="SUPFAM" id="SSF54909">
    <property type="entry name" value="Dimeric alpha+beta barrel"/>
    <property type="match status" value="1"/>
</dbReference>
<dbReference type="Pfam" id="PF04261">
    <property type="entry name" value="Dyp_perox_N"/>
    <property type="match status" value="1"/>
</dbReference>
<dbReference type="RefSeq" id="WP_207926312.1">
    <property type="nucleotide sequence ID" value="NZ_SLWS01000007.1"/>
</dbReference>
<proteinExistence type="inferred from homology"/>
<reference evidence="12 13" key="1">
    <citation type="submission" date="2019-03" db="EMBL/GenBank/DDBJ databases">
        <title>Genomic Encyclopedia of Type Strains, Phase IV (KMG-IV): sequencing the most valuable type-strain genomes for metagenomic binning, comparative biology and taxonomic classification.</title>
        <authorList>
            <person name="Goeker M."/>
        </authorList>
    </citation>
    <scope>NUCLEOTIDE SEQUENCE [LARGE SCALE GENOMIC DNA]</scope>
    <source>
        <strain evidence="12 13">DSM 45934</strain>
    </source>
</reference>
<feature type="region of interest" description="Disordered" evidence="9">
    <location>
        <begin position="247"/>
        <end position="266"/>
    </location>
</feature>
<feature type="domain" description="Dyp-type peroxidase C-terminal" evidence="11">
    <location>
        <begin position="177"/>
        <end position="354"/>
    </location>
</feature>
<evidence type="ECO:0000256" key="2">
    <source>
        <dbReference type="ARBA" id="ARBA00022559"/>
    </source>
</evidence>
<keyword evidence="6" id="KW-0560">Oxidoreductase</keyword>
<comment type="cofactor">
    <cofactor evidence="1">
        <name>heme b</name>
        <dbReference type="ChEBI" id="CHEBI:60344"/>
    </cofactor>
</comment>
<dbReference type="EMBL" id="SLWS01000007">
    <property type="protein sequence ID" value="TCO55789.1"/>
    <property type="molecule type" value="Genomic_DNA"/>
</dbReference>
<dbReference type="GO" id="GO:0004601">
    <property type="term" value="F:peroxidase activity"/>
    <property type="evidence" value="ECO:0007669"/>
    <property type="project" value="UniProtKB-KW"/>
</dbReference>
<dbReference type="GO" id="GO:0020037">
    <property type="term" value="F:heme binding"/>
    <property type="evidence" value="ECO:0007669"/>
    <property type="project" value="InterPro"/>
</dbReference>
<evidence type="ECO:0000256" key="1">
    <source>
        <dbReference type="ARBA" id="ARBA00001970"/>
    </source>
</evidence>
<keyword evidence="2 12" id="KW-0575">Peroxidase</keyword>
<evidence type="ECO:0000256" key="6">
    <source>
        <dbReference type="ARBA" id="ARBA00023002"/>
    </source>
</evidence>
<dbReference type="InterPro" id="IPR006311">
    <property type="entry name" value="TAT_signal"/>
</dbReference>
<dbReference type="InterPro" id="IPR006314">
    <property type="entry name" value="Dyp_peroxidase"/>
</dbReference>
<feature type="domain" description="Dyp-type peroxidase N-terminal" evidence="10">
    <location>
        <begin position="41"/>
        <end position="164"/>
    </location>
</feature>